<comment type="caution">
    <text evidence="2">The sequence shown here is derived from an EMBL/GenBank/DDBJ whole genome shotgun (WGS) entry which is preliminary data.</text>
</comment>
<reference evidence="2 3" key="1">
    <citation type="submission" date="2024-02" db="EMBL/GenBank/DDBJ databases">
        <title>Chromosome-scale genome assembly of the rough periwinkle Littorina saxatilis.</title>
        <authorList>
            <person name="De Jode A."/>
            <person name="Faria R."/>
            <person name="Formenti G."/>
            <person name="Sims Y."/>
            <person name="Smith T.P."/>
            <person name="Tracey A."/>
            <person name="Wood J.M.D."/>
            <person name="Zagrodzka Z.B."/>
            <person name="Johannesson K."/>
            <person name="Butlin R.K."/>
            <person name="Leder E.H."/>
        </authorList>
    </citation>
    <scope>NUCLEOTIDE SEQUENCE [LARGE SCALE GENOMIC DNA]</scope>
    <source>
        <strain evidence="2">Snail1</strain>
        <tissue evidence="2">Muscle</tissue>
    </source>
</reference>
<feature type="transmembrane region" description="Helical" evidence="1">
    <location>
        <begin position="179"/>
        <end position="200"/>
    </location>
</feature>
<dbReference type="AlphaFoldDB" id="A0AAN9BI86"/>
<keyword evidence="3" id="KW-1185">Reference proteome</keyword>
<feature type="transmembrane region" description="Helical" evidence="1">
    <location>
        <begin position="133"/>
        <end position="153"/>
    </location>
</feature>
<gene>
    <name evidence="2" type="ORF">V1264_017006</name>
</gene>
<dbReference type="Proteomes" id="UP001374579">
    <property type="component" value="Unassembled WGS sequence"/>
</dbReference>
<evidence type="ECO:0000313" key="3">
    <source>
        <dbReference type="Proteomes" id="UP001374579"/>
    </source>
</evidence>
<sequence length="226" mass="25112">MCVCVCVCVLIPDHQNPGNDKSVSMYVNAVPTTTTSQGSDAVSNDKLVSMYVNTMPTTITSQGPRHANSRGHAIAQDALGYSEDLPAVLVRKAAHDPSSEMSNWPADNRWISEIEEEGEEEGEEEDERVSRPLLISLAGVVVVFCDLITYVYFEVFLLDEGRLLDWEEYRSGLKWKVKLWASATILQIVGMTLVSGCWLLDHVIRPLIPKYFRSMDCSKISTPSAP</sequence>
<evidence type="ECO:0000256" key="1">
    <source>
        <dbReference type="SAM" id="Phobius"/>
    </source>
</evidence>
<name>A0AAN9BI86_9CAEN</name>
<organism evidence="2 3">
    <name type="scientific">Littorina saxatilis</name>
    <dbReference type="NCBI Taxonomy" id="31220"/>
    <lineage>
        <taxon>Eukaryota</taxon>
        <taxon>Metazoa</taxon>
        <taxon>Spiralia</taxon>
        <taxon>Lophotrochozoa</taxon>
        <taxon>Mollusca</taxon>
        <taxon>Gastropoda</taxon>
        <taxon>Caenogastropoda</taxon>
        <taxon>Littorinimorpha</taxon>
        <taxon>Littorinoidea</taxon>
        <taxon>Littorinidae</taxon>
        <taxon>Littorina</taxon>
    </lineage>
</organism>
<proteinExistence type="predicted"/>
<keyword evidence="1" id="KW-1133">Transmembrane helix</keyword>
<evidence type="ECO:0000313" key="2">
    <source>
        <dbReference type="EMBL" id="KAK7105651.1"/>
    </source>
</evidence>
<keyword evidence="1" id="KW-0812">Transmembrane</keyword>
<accession>A0AAN9BI86</accession>
<protein>
    <submittedName>
        <fullName evidence="2">Uncharacterized protein</fullName>
    </submittedName>
</protein>
<keyword evidence="1" id="KW-0472">Membrane</keyword>
<dbReference type="EMBL" id="JBAMIC010000007">
    <property type="protein sequence ID" value="KAK7105651.1"/>
    <property type="molecule type" value="Genomic_DNA"/>
</dbReference>